<accession>A0A0P0N492</accession>
<dbReference type="EMBL" id="CP013011">
    <property type="protein sequence ID" value="ALL01005.1"/>
    <property type="molecule type" value="Genomic_DNA"/>
</dbReference>
<evidence type="ECO:0000313" key="2">
    <source>
        <dbReference type="EMBL" id="ALL01005.1"/>
    </source>
</evidence>
<protein>
    <recommendedName>
        <fullName evidence="1">Nmd3 N-terminal domain-containing protein</fullName>
    </recommendedName>
</protein>
<dbReference type="GO" id="GO:0005737">
    <property type="term" value="C:cytoplasm"/>
    <property type="evidence" value="ECO:0007669"/>
    <property type="project" value="TreeGrafter"/>
</dbReference>
<dbReference type="Proteomes" id="UP000058613">
    <property type="component" value="Chromosome"/>
</dbReference>
<dbReference type="InterPro" id="IPR007064">
    <property type="entry name" value="Nmd3_N"/>
</dbReference>
<name>A0A0P0N492_9CREN</name>
<reference evidence="2 4" key="1">
    <citation type="submission" date="2015-10" db="EMBL/GenBank/DDBJ databases">
        <title>Complete genome sequence of hyperthermophilic archaeon Pyrodictium delaneyi Su06.</title>
        <authorList>
            <person name="Jung J.-H."/>
            <person name="Lin J."/>
            <person name="Holden J.F."/>
            <person name="Park C.-S."/>
        </authorList>
    </citation>
    <scope>NUCLEOTIDE SEQUENCE [LARGE SCALE GENOMIC DNA]</scope>
    <source>
        <strain evidence="2 4">Su06</strain>
    </source>
</reference>
<dbReference type="KEGG" id="pdl:Pyrde_0957"/>
<evidence type="ECO:0000259" key="1">
    <source>
        <dbReference type="Pfam" id="PF04981"/>
    </source>
</evidence>
<dbReference type="RefSeq" id="WP_055408701.1">
    <property type="nucleotide sequence ID" value="NZ_CP013011.1"/>
</dbReference>
<sequence length="350" mass="39966">MPMCIRCGREVDKLVDGRLCSKCYLELYGFGRPPAKLQLAVCTRCGSYRYQGRWFPPPGDGGLEDVAALVFQASFKPTEHTEYYRVEGVEIDYDAEQALVRVAGRLQGMEHEDTIVYSVPVVVQKQICPVCFQRAAGVPTAIVQVRGYNGRLSEDDRIAVEEIIDELGESIESVILSVDELREGIDLKMLDQNAARSLAARLRSRLAARVKESHKVVGRRNDGRRVSRLTLSVRLPFFKPGTLVEYQGSLARVEEIDRGYVLVRQLGSSRLHRLTVEEAWRQLHEPRLDDHRRVLVVALEPGWIHLQYLDGSYEYLEIPRRDTSIEGKLKEGVEAELLVYNNRYYLLPRY</sequence>
<dbReference type="GO" id="GO:0043023">
    <property type="term" value="F:ribosomal large subunit binding"/>
    <property type="evidence" value="ECO:0007669"/>
    <property type="project" value="InterPro"/>
</dbReference>
<feature type="domain" description="Nmd3 N-terminal" evidence="1">
    <location>
        <begin position="4"/>
        <end position="235"/>
    </location>
</feature>
<dbReference type="STRING" id="1273541.Pyrde_0957"/>
<dbReference type="InterPro" id="IPR039768">
    <property type="entry name" value="Nmd3"/>
</dbReference>
<dbReference type="AlphaFoldDB" id="A0A0P0N492"/>
<dbReference type="OrthoDB" id="15051at2157"/>
<dbReference type="EMBL" id="NCQP01000001">
    <property type="protein sequence ID" value="OWJ55394.1"/>
    <property type="molecule type" value="Genomic_DNA"/>
</dbReference>
<proteinExistence type="predicted"/>
<dbReference type="GeneID" id="26099296"/>
<reference evidence="3 5" key="2">
    <citation type="submission" date="2017-05" db="EMBL/GenBank/DDBJ databases">
        <title>The draft genome of the hyperthermophilic archaeon 'Pyrodictium delaneyi strain Hulk', an iron and nitrate reducer, reveals the capacity for sulfate reduction.</title>
        <authorList>
            <person name="Demey L.M."/>
            <person name="Miller C."/>
            <person name="Manzella M."/>
            <person name="Reguera G."/>
            <person name="Kashefi K."/>
        </authorList>
    </citation>
    <scope>NUCLEOTIDE SEQUENCE [LARGE SCALE GENOMIC DNA]</scope>
    <source>
        <strain evidence="3 5">Hulk</strain>
    </source>
</reference>
<evidence type="ECO:0000313" key="5">
    <source>
        <dbReference type="Proteomes" id="UP000196694"/>
    </source>
</evidence>
<keyword evidence="5" id="KW-1185">Reference proteome</keyword>
<evidence type="ECO:0000313" key="4">
    <source>
        <dbReference type="Proteomes" id="UP000058613"/>
    </source>
</evidence>
<dbReference type="Proteomes" id="UP000196694">
    <property type="component" value="Unassembled WGS sequence"/>
</dbReference>
<dbReference type="PANTHER" id="PTHR12746">
    <property type="entry name" value="NONSENSE-MEDIATED MRNA DECAY PROTEIN 3"/>
    <property type="match status" value="1"/>
</dbReference>
<organism evidence="2 4">
    <name type="scientific">Pyrodictium delaneyi</name>
    <dbReference type="NCBI Taxonomy" id="1273541"/>
    <lineage>
        <taxon>Archaea</taxon>
        <taxon>Thermoproteota</taxon>
        <taxon>Thermoprotei</taxon>
        <taxon>Desulfurococcales</taxon>
        <taxon>Pyrodictiaceae</taxon>
        <taxon>Pyrodictium</taxon>
    </lineage>
</organism>
<dbReference type="Pfam" id="PF04981">
    <property type="entry name" value="NMD3"/>
    <property type="match status" value="1"/>
</dbReference>
<evidence type="ECO:0000313" key="3">
    <source>
        <dbReference type="EMBL" id="OWJ55394.1"/>
    </source>
</evidence>
<gene>
    <name evidence="3" type="ORF">Pdsh_00855</name>
    <name evidence="2" type="ORF">Pyrde_0957</name>
</gene>
<dbReference type="PANTHER" id="PTHR12746:SF2">
    <property type="entry name" value="60S RIBOSOMAL EXPORT PROTEIN NMD3"/>
    <property type="match status" value="1"/>
</dbReference>